<name>A0A949TWA7_9CLOT</name>
<comment type="caution">
    <text evidence="2">The sequence shown here is derived from an EMBL/GenBank/DDBJ whole genome shotgun (WGS) entry which is preliminary data.</text>
</comment>
<dbReference type="Pfam" id="PF11750">
    <property type="entry name" value="DUF3307"/>
    <property type="match status" value="1"/>
</dbReference>
<dbReference type="InterPro" id="IPR021737">
    <property type="entry name" value="Phage_phiKZ_Orf197"/>
</dbReference>
<evidence type="ECO:0000313" key="2">
    <source>
        <dbReference type="EMBL" id="MBV7276522.1"/>
    </source>
</evidence>
<dbReference type="EMBL" id="JAEEGC010000182">
    <property type="protein sequence ID" value="MBV7276522.1"/>
    <property type="molecule type" value="Genomic_DNA"/>
</dbReference>
<protein>
    <submittedName>
        <fullName evidence="2">DUF3307 domain-containing protein</fullName>
    </submittedName>
</protein>
<proteinExistence type="predicted"/>
<keyword evidence="3" id="KW-1185">Reference proteome</keyword>
<keyword evidence="1" id="KW-1133">Transmembrane helix</keyword>
<dbReference type="AlphaFoldDB" id="A0A949TWA7"/>
<feature type="transmembrane region" description="Helical" evidence="1">
    <location>
        <begin position="97"/>
        <end position="116"/>
    </location>
</feature>
<feature type="transmembrane region" description="Helical" evidence="1">
    <location>
        <begin position="42"/>
        <end position="61"/>
    </location>
</feature>
<sequence length="118" mass="14094">MKLYIALVFSHIIGDIFMQRNSVIRKILRGRELWQLKRQSKLYIVLHVALYVLPVVLVLVYLNIFTLYGFAIVFISHFIIDYIKCYKIKYEFMSKKFFAVNIIDQFLHISILFTVVNI</sequence>
<reference evidence="2" key="1">
    <citation type="submission" date="2020-12" db="EMBL/GenBank/DDBJ databases">
        <title>Clostridium thailandense sp. nov., a novel acetogenic bacterium isolated from peat land soil in Thailand.</title>
        <authorList>
            <person name="Chaikitkaew S."/>
            <person name="Birkeland N.K."/>
        </authorList>
    </citation>
    <scope>NUCLEOTIDE SEQUENCE</scope>
    <source>
        <strain evidence="2">PL3</strain>
    </source>
</reference>
<evidence type="ECO:0000313" key="3">
    <source>
        <dbReference type="Proteomes" id="UP000694308"/>
    </source>
</evidence>
<keyword evidence="1" id="KW-0812">Transmembrane</keyword>
<gene>
    <name evidence="2" type="ORF">I6U48_26975</name>
</gene>
<evidence type="ECO:0000256" key="1">
    <source>
        <dbReference type="SAM" id="Phobius"/>
    </source>
</evidence>
<dbReference type="Proteomes" id="UP000694308">
    <property type="component" value="Unassembled WGS sequence"/>
</dbReference>
<accession>A0A949TWA7</accession>
<keyword evidence="1" id="KW-0472">Membrane</keyword>
<dbReference type="RefSeq" id="WP_218323605.1">
    <property type="nucleotide sequence ID" value="NZ_JAEEGC010000182.1"/>
</dbReference>
<organism evidence="2 3">
    <name type="scientific">Clostridium thailandense</name>
    <dbReference type="NCBI Taxonomy" id="2794346"/>
    <lineage>
        <taxon>Bacteria</taxon>
        <taxon>Bacillati</taxon>
        <taxon>Bacillota</taxon>
        <taxon>Clostridia</taxon>
        <taxon>Eubacteriales</taxon>
        <taxon>Clostridiaceae</taxon>
        <taxon>Clostridium</taxon>
    </lineage>
</organism>